<sequence>MNSLIVIPALNEESSIQSVIEQLKKENLDNILVINDCSSDNTAKIVKKNKVDLINLPLQLGAWGATQTGIRYALKNGYEYVITMDADGQHLSDGTLALQKHITTTGANVVIGTYTQRLSRSKRVAWWFFKAITHLKIEDLTSGFRIYDRKAMKILSSSAASLLDYQDVGVLLLLTKSGMKISETAVSMANRQNGRSKIFYSWWMVLKYMVQTTTLCIAKIGVHKKVKLKQ</sequence>
<organism evidence="2">
    <name type="scientific">hydrothermal vent metagenome</name>
    <dbReference type="NCBI Taxonomy" id="652676"/>
    <lineage>
        <taxon>unclassified sequences</taxon>
        <taxon>metagenomes</taxon>
        <taxon>ecological metagenomes</taxon>
    </lineage>
</organism>
<feature type="domain" description="Glycosyltransferase 2-like" evidence="1">
    <location>
        <begin position="5"/>
        <end position="122"/>
    </location>
</feature>
<dbReference type="CDD" id="cd04179">
    <property type="entry name" value="DPM_DPG-synthase_like"/>
    <property type="match status" value="1"/>
</dbReference>
<name>A0A3B0V9Z2_9ZZZZ</name>
<dbReference type="EC" id="2.4.1.266" evidence="2"/>
<proteinExistence type="predicted"/>
<accession>A0A3B0V9Z2</accession>
<evidence type="ECO:0000313" key="2">
    <source>
        <dbReference type="EMBL" id="VAW40435.1"/>
    </source>
</evidence>
<reference evidence="2" key="1">
    <citation type="submission" date="2018-06" db="EMBL/GenBank/DDBJ databases">
        <authorList>
            <person name="Zhirakovskaya E."/>
        </authorList>
    </citation>
    <scope>NUCLEOTIDE SEQUENCE</scope>
</reference>
<dbReference type="PANTHER" id="PTHR48090">
    <property type="entry name" value="UNDECAPRENYL-PHOSPHATE 4-DEOXY-4-FORMAMIDO-L-ARABINOSE TRANSFERASE-RELATED"/>
    <property type="match status" value="1"/>
</dbReference>
<dbReference type="Gene3D" id="3.90.550.10">
    <property type="entry name" value="Spore Coat Polysaccharide Biosynthesis Protein SpsA, Chain A"/>
    <property type="match status" value="1"/>
</dbReference>
<dbReference type="InterPro" id="IPR050256">
    <property type="entry name" value="Glycosyltransferase_2"/>
</dbReference>
<keyword evidence="2" id="KW-0808">Transferase</keyword>
<dbReference type="EMBL" id="UOEW01000270">
    <property type="protein sequence ID" value="VAW40435.1"/>
    <property type="molecule type" value="Genomic_DNA"/>
</dbReference>
<evidence type="ECO:0000259" key="1">
    <source>
        <dbReference type="Pfam" id="PF00535"/>
    </source>
</evidence>
<dbReference type="AlphaFoldDB" id="A0A3B0V9Z2"/>
<protein>
    <submittedName>
        <fullName evidence="2">Glucosyl-3-phosphoglycerate synthase</fullName>
        <ecNumber evidence="2">2.4.1.266</ecNumber>
    </submittedName>
</protein>
<dbReference type="GO" id="GO:0016757">
    <property type="term" value="F:glycosyltransferase activity"/>
    <property type="evidence" value="ECO:0007669"/>
    <property type="project" value="UniProtKB-KW"/>
</dbReference>
<dbReference type="PANTHER" id="PTHR48090:SF6">
    <property type="entry name" value="SLR5056 PROTEIN"/>
    <property type="match status" value="1"/>
</dbReference>
<gene>
    <name evidence="2" type="ORF">MNBD_GAMMA01-1897</name>
</gene>
<dbReference type="InterPro" id="IPR029044">
    <property type="entry name" value="Nucleotide-diphossugar_trans"/>
</dbReference>
<dbReference type="Pfam" id="PF00535">
    <property type="entry name" value="Glycos_transf_2"/>
    <property type="match status" value="1"/>
</dbReference>
<dbReference type="InterPro" id="IPR001173">
    <property type="entry name" value="Glyco_trans_2-like"/>
</dbReference>
<keyword evidence="2" id="KW-0328">Glycosyltransferase</keyword>
<dbReference type="SUPFAM" id="SSF53448">
    <property type="entry name" value="Nucleotide-diphospho-sugar transferases"/>
    <property type="match status" value="1"/>
</dbReference>